<dbReference type="GeneID" id="407852"/>
<dbReference type="SUPFAM" id="SSF51735">
    <property type="entry name" value="NAD(P)-binding Rossmann-fold domains"/>
    <property type="match status" value="1"/>
</dbReference>
<dbReference type="KEGG" id="xtr:407852"/>
<dbReference type="Ensembl" id="ENSXETT00000035392">
    <property type="protein sequence ID" value="ENSXETP00000035392"/>
    <property type="gene ID" value="ENSXETG00000016211"/>
</dbReference>
<dbReference type="EMBL" id="BC067304">
    <property type="protein sequence ID" value="AAH67304.1"/>
    <property type="molecule type" value="mRNA"/>
</dbReference>
<sequence length="322" mass="35864">MLLCFLIGVAILYIWWRVRDGLKINNITEKYILITGCDTGFGNHAAKTFDKQGFRILATCLTEAGATGLREATSQRLKTTLLDVTIAENVVSMAEWVKGEVGSRGLWGLINNAGVMGTLAPFDWLTIEDIKKPMEINLIGLIHVTLVLLPFIKKAKGRIINVSSIGGRVAASGGAYFSSKFGVEGFNDSLRRDMKAFGVQVSCIEPGLFKTPLSDPKKVLQQRTDIWKRLPTEIQKEYGDNYIQIDASKKQKLNQRILNTDLSLVVQCMEHALTSRHPRTRYSAGSDAAFLWIPLSYMPTFIQDFVILRNKVKIPTSGNTVH</sequence>
<gene>
    <name evidence="4 5 7 8 9" type="primary">dhrs9</name>
    <name evidence="7 8" type="synonym">3alpha-hsd</name>
    <name evidence="7 8" type="synonym">rdh15</name>
    <name evidence="7 8" type="synonym">rdhl</name>
    <name evidence="7 8" type="synonym">retsdr8</name>
</gene>
<evidence type="ECO:0000313" key="8">
    <source>
        <dbReference type="RefSeq" id="XP_012825725.1"/>
    </source>
</evidence>
<dbReference type="OMA" id="PQTHYIA"/>
<dbReference type="PANTHER" id="PTHR43313">
    <property type="entry name" value="SHORT-CHAIN DEHYDROGENASE/REDUCTASE FAMILY 9C"/>
    <property type="match status" value="1"/>
</dbReference>
<evidence type="ECO:0000313" key="5">
    <source>
        <dbReference type="Ensembl" id="ENSXETP00000035392"/>
    </source>
</evidence>
<dbReference type="AlphaFoldDB" id="Q6NX34"/>
<dbReference type="CDD" id="cd09805">
    <property type="entry name" value="type2_17beta_HSD-like_SDR_c"/>
    <property type="match status" value="1"/>
</dbReference>
<dbReference type="Xenbase" id="XB-GENE-973205">
    <property type="gene designation" value="dhrs9"/>
</dbReference>
<dbReference type="HOGENOM" id="CLU_010194_2_0_1"/>
<dbReference type="AGR" id="Xenbase:XB-GENE-973205"/>
<accession>F6Z4T8</accession>
<organism evidence="4">
    <name type="scientific">Xenopus tropicalis</name>
    <name type="common">Western clawed frog</name>
    <name type="synonym">Silurana tropicalis</name>
    <dbReference type="NCBI Taxonomy" id="8364"/>
    <lineage>
        <taxon>Eukaryota</taxon>
        <taxon>Metazoa</taxon>
        <taxon>Chordata</taxon>
        <taxon>Craniata</taxon>
        <taxon>Vertebrata</taxon>
        <taxon>Euteleostomi</taxon>
        <taxon>Amphibia</taxon>
        <taxon>Batrachia</taxon>
        <taxon>Anura</taxon>
        <taxon>Pipoidea</taxon>
        <taxon>Pipidae</taxon>
        <taxon>Xenopodinae</taxon>
        <taxon>Xenopus</taxon>
        <taxon>Silurana</taxon>
    </lineage>
</organism>
<dbReference type="PRINTS" id="PR00080">
    <property type="entry name" value="SDRFAMILY"/>
</dbReference>
<dbReference type="FunFam" id="3.40.50.720:FF:000074">
    <property type="entry name" value="Retinol dehydrogenase type 1"/>
    <property type="match status" value="1"/>
</dbReference>
<dbReference type="DNASU" id="407852"/>
<dbReference type="PaxDb" id="8364-ENSXETP00000035392"/>
<evidence type="ECO:0000256" key="3">
    <source>
        <dbReference type="RuleBase" id="RU000363"/>
    </source>
</evidence>
<comment type="similarity">
    <text evidence="1 3">Belongs to the short-chain dehydrogenases/reductases (SDR) family.</text>
</comment>
<evidence type="ECO:0000256" key="2">
    <source>
        <dbReference type="ARBA" id="ARBA00023002"/>
    </source>
</evidence>
<proteinExistence type="evidence at transcript level"/>
<dbReference type="RefSeq" id="NP_001001191.1">
    <property type="nucleotide sequence ID" value="NM_001001191.1"/>
</dbReference>
<dbReference type="PANTHER" id="PTHR43313:SF15">
    <property type="entry name" value="DEHYDROGENASE_REDUCTASE SDR FAMILY MEMBER 9"/>
    <property type="match status" value="1"/>
</dbReference>
<reference evidence="4" key="2">
    <citation type="submission" date="2004-03" db="EMBL/GenBank/DDBJ databases">
        <authorList>
            <consortium name="NIH - Xenopus Gene Collection (XGC) project"/>
        </authorList>
    </citation>
    <scope>NUCLEOTIDE SEQUENCE [LARGE SCALE MRNA]</scope>
    <source>
        <tissue evidence="4">Embryo</tissue>
    </source>
</reference>
<reference evidence="7 8" key="5">
    <citation type="submission" date="2025-04" db="UniProtKB">
        <authorList>
            <consortium name="RefSeq"/>
        </authorList>
    </citation>
    <scope>IDENTIFICATION</scope>
    <source>
        <strain evidence="8">Nigerian</strain>
        <tissue evidence="8">Liver and blood</tissue>
    </source>
</reference>
<reference evidence="5" key="3">
    <citation type="journal article" date="2010" name="Science">
        <title>The genome of the Western clawed frog Xenopus tropicalis.</title>
        <authorList>
            <person name="Hellsten U."/>
            <person name="Harland R.M."/>
            <person name="Gilchrist M.J."/>
            <person name="Hendrix D."/>
            <person name="Jurka J."/>
            <person name="Kapitonov V."/>
            <person name="Ovcharenko I."/>
            <person name="Putnam N.H."/>
            <person name="Shu S."/>
            <person name="Taher L."/>
            <person name="Blitz I.L."/>
            <person name="Blumberg B."/>
            <person name="Dichmann D.S."/>
            <person name="Dubchak I."/>
            <person name="Amaya E."/>
            <person name="Detter J.C."/>
            <person name="Fletcher R."/>
            <person name="Gerhard D.S."/>
            <person name="Goodstein D."/>
            <person name="Graves T."/>
            <person name="Grigoriev I.V."/>
            <person name="Grimwood J."/>
            <person name="Kawashima T."/>
            <person name="Lindquist E."/>
            <person name="Lucas S.M."/>
            <person name="Mead P.E."/>
            <person name="Mitros T."/>
            <person name="Ogino H."/>
            <person name="Ohta Y."/>
            <person name="Poliakov A.V."/>
            <person name="Pollet N."/>
            <person name="Robert J."/>
            <person name="Salamov A."/>
            <person name="Sater A.K."/>
            <person name="Schmutz J."/>
            <person name="Terry A."/>
            <person name="Vize P.D."/>
            <person name="Warren W.C."/>
            <person name="Wells D."/>
            <person name="Wills A."/>
            <person name="Wilson R.K."/>
            <person name="Zimmerman L.B."/>
            <person name="Zorn A.M."/>
            <person name="Grainger R."/>
            <person name="Grammer T."/>
            <person name="Khokha M.K."/>
            <person name="Richardson P.M."/>
            <person name="Rokhsar D.S."/>
        </authorList>
    </citation>
    <scope>NUCLEOTIDE SEQUENCE [LARGE SCALE GENOMIC DNA]</scope>
    <source>
        <strain evidence="5">Nigerian</strain>
    </source>
</reference>
<evidence type="ECO:0000313" key="7">
    <source>
        <dbReference type="RefSeq" id="NP_001001191.1"/>
    </source>
</evidence>
<dbReference type="PRINTS" id="PR00081">
    <property type="entry name" value="GDHRDH"/>
</dbReference>
<dbReference type="GO" id="GO:0016491">
    <property type="term" value="F:oxidoreductase activity"/>
    <property type="evidence" value="ECO:0000318"/>
    <property type="project" value="GO_Central"/>
</dbReference>
<dbReference type="Bgee" id="ENSXETG00000016211">
    <property type="expression patterns" value="Expressed in liver and 5 other cell types or tissues"/>
</dbReference>
<evidence type="ECO:0000256" key="1">
    <source>
        <dbReference type="ARBA" id="ARBA00006484"/>
    </source>
</evidence>
<dbReference type="GeneTree" id="ENSGT00940000158665"/>
<dbReference type="ExpressionAtlas" id="Q6NX34">
    <property type="expression patterns" value="baseline and differential"/>
</dbReference>
<dbReference type="Reactome" id="R-XTR-2453902">
    <property type="pathway name" value="The canonical retinoid cycle in rods (twilight vision)"/>
</dbReference>
<reference evidence="5" key="4">
    <citation type="submission" date="2011-06" db="UniProtKB">
        <authorList>
            <consortium name="Ensembl"/>
        </authorList>
    </citation>
    <scope>IDENTIFICATION</scope>
</reference>
<dbReference type="GO" id="GO:0008202">
    <property type="term" value="P:steroid metabolic process"/>
    <property type="evidence" value="ECO:0000318"/>
    <property type="project" value="GO_Central"/>
</dbReference>
<dbReference type="Gene3D" id="3.40.50.720">
    <property type="entry name" value="NAD(P)-binding Rossmann-like Domain"/>
    <property type="match status" value="1"/>
</dbReference>
<dbReference type="CTD" id="10170"/>
<reference evidence="7" key="1">
    <citation type="journal article" date="2002" name="Dev. Dyn.">
        <title>Genetic and genomic tools for Xenopus research: The NIH Xenopus initiative.</title>
        <authorList>
            <person name="Klein S.L."/>
            <person name="Strausberg R.L."/>
            <person name="Wagner L."/>
            <person name="Pontius J."/>
            <person name="Clifton S.W."/>
            <person name="Richardson P."/>
        </authorList>
    </citation>
    <scope>NUCLEOTIDE SEQUENCE</scope>
</reference>
<dbReference type="InterPro" id="IPR036291">
    <property type="entry name" value="NAD(P)-bd_dom_sf"/>
</dbReference>
<dbReference type="Reactome" id="R-XTR-5365859">
    <property type="pathway name" value="RA biosynthesis pathway"/>
</dbReference>
<evidence type="ECO:0000313" key="4">
    <source>
        <dbReference type="EMBL" id="AAH67304.1"/>
    </source>
</evidence>
<dbReference type="Proteomes" id="UP000008143">
    <property type="component" value="Chromosome 9"/>
</dbReference>
<keyword evidence="2" id="KW-0560">Oxidoreductase</keyword>
<dbReference type="STRING" id="8364.ENSXETP00000015083"/>
<dbReference type="OrthoDB" id="294295at2759"/>
<dbReference type="InterPro" id="IPR002347">
    <property type="entry name" value="SDR_fam"/>
</dbReference>
<dbReference type="eggNOG" id="KOG1610">
    <property type="taxonomic scope" value="Eukaryota"/>
</dbReference>
<dbReference type="RefSeq" id="XP_012825725.1">
    <property type="nucleotide sequence ID" value="XM_012970271.3"/>
</dbReference>
<evidence type="ECO:0000313" key="9">
    <source>
        <dbReference type="Xenbase" id="XB-GENE-973205"/>
    </source>
</evidence>
<protein>
    <submittedName>
        <fullName evidence="4 5">Dehydrogenase/reductase (SDR family) member 9</fullName>
    </submittedName>
    <submittedName>
        <fullName evidence="7 8">Dehydrogenase/reductase SDR family member 9</fullName>
    </submittedName>
</protein>
<evidence type="ECO:0000313" key="6">
    <source>
        <dbReference type="Proteomes" id="UP000008143"/>
    </source>
</evidence>
<accession>Q6NX34</accession>
<keyword evidence="6" id="KW-1185">Reference proteome</keyword>
<dbReference type="Pfam" id="PF00106">
    <property type="entry name" value="adh_short"/>
    <property type="match status" value="1"/>
</dbReference>
<name>Q6NX34_XENTR</name>